<dbReference type="AlphaFoldDB" id="A0AAE3IK92"/>
<dbReference type="NCBIfam" id="TIGR02937">
    <property type="entry name" value="sigma70-ECF"/>
    <property type="match status" value="1"/>
</dbReference>
<dbReference type="GO" id="GO:0003677">
    <property type="term" value="F:DNA binding"/>
    <property type="evidence" value="ECO:0007669"/>
    <property type="project" value="UniProtKB-KW"/>
</dbReference>
<keyword evidence="7" id="KW-1185">Reference proteome</keyword>
<comment type="caution">
    <text evidence="6">The sequence shown here is derived from an EMBL/GenBank/DDBJ whole genome shotgun (WGS) entry which is preliminary data.</text>
</comment>
<evidence type="ECO:0000256" key="4">
    <source>
        <dbReference type="ARBA" id="ARBA00023163"/>
    </source>
</evidence>
<keyword evidence="3" id="KW-0238">DNA-binding</keyword>
<dbReference type="InterPro" id="IPR014284">
    <property type="entry name" value="RNA_pol_sigma-70_dom"/>
</dbReference>
<name>A0AAE3IK92_9BACT</name>
<evidence type="ECO:0000313" key="7">
    <source>
        <dbReference type="Proteomes" id="UP001209317"/>
    </source>
</evidence>
<evidence type="ECO:0000256" key="1">
    <source>
        <dbReference type="ARBA" id="ARBA00023015"/>
    </source>
</evidence>
<evidence type="ECO:0000256" key="3">
    <source>
        <dbReference type="ARBA" id="ARBA00023125"/>
    </source>
</evidence>
<sequence length="190" mass="22142">MIPELDDKDLLEGLAKNDSAAIKEIYTKNFGIIQSFIINNSGTQDDARDIFQEAMITLYEKANDKDFVLTSQIRTYLYSIARNLWLKKLYKQNRYVSAEVTGLEETIAVEDDLELHEQKNEEYNIMMNALNSLGEPCKTLLEEFYLNNKDMTALTEMFGYTNSDNAKNQKYKCLVRLKKLFFANYHNIKE</sequence>
<gene>
    <name evidence="6" type="ORF">OD355_04180</name>
</gene>
<organism evidence="6 7">
    <name type="scientific">Haoranjiania flava</name>
    <dbReference type="NCBI Taxonomy" id="1856322"/>
    <lineage>
        <taxon>Bacteria</taxon>
        <taxon>Pseudomonadati</taxon>
        <taxon>Bacteroidota</taxon>
        <taxon>Chitinophagia</taxon>
        <taxon>Chitinophagales</taxon>
        <taxon>Chitinophagaceae</taxon>
        <taxon>Haoranjiania</taxon>
    </lineage>
</organism>
<dbReference type="InterPro" id="IPR013325">
    <property type="entry name" value="RNA_pol_sigma_r2"/>
</dbReference>
<keyword evidence="4" id="KW-0804">Transcription</keyword>
<accession>A0AAE3IK92</accession>
<dbReference type="GO" id="GO:0016987">
    <property type="term" value="F:sigma factor activity"/>
    <property type="evidence" value="ECO:0007669"/>
    <property type="project" value="UniProtKB-KW"/>
</dbReference>
<dbReference type="PANTHER" id="PTHR43133">
    <property type="entry name" value="RNA POLYMERASE ECF-TYPE SIGMA FACTO"/>
    <property type="match status" value="1"/>
</dbReference>
<dbReference type="EMBL" id="JAOTPL010000004">
    <property type="protein sequence ID" value="MCU7693712.1"/>
    <property type="molecule type" value="Genomic_DNA"/>
</dbReference>
<dbReference type="RefSeq" id="WP_263037199.1">
    <property type="nucleotide sequence ID" value="NZ_JAOTPL010000004.1"/>
</dbReference>
<dbReference type="PANTHER" id="PTHR43133:SF8">
    <property type="entry name" value="RNA POLYMERASE SIGMA FACTOR HI_1459-RELATED"/>
    <property type="match status" value="1"/>
</dbReference>
<dbReference type="GO" id="GO:0006352">
    <property type="term" value="P:DNA-templated transcription initiation"/>
    <property type="evidence" value="ECO:0007669"/>
    <property type="project" value="InterPro"/>
</dbReference>
<feature type="domain" description="RNA polymerase sigma-70 region 2" evidence="5">
    <location>
        <begin position="41"/>
        <end position="94"/>
    </location>
</feature>
<keyword evidence="1" id="KW-0805">Transcription regulation</keyword>
<dbReference type="SUPFAM" id="SSF88946">
    <property type="entry name" value="Sigma2 domain of RNA polymerase sigma factors"/>
    <property type="match status" value="1"/>
</dbReference>
<evidence type="ECO:0000256" key="2">
    <source>
        <dbReference type="ARBA" id="ARBA00023082"/>
    </source>
</evidence>
<dbReference type="InterPro" id="IPR039425">
    <property type="entry name" value="RNA_pol_sigma-70-like"/>
</dbReference>
<dbReference type="Pfam" id="PF04542">
    <property type="entry name" value="Sigma70_r2"/>
    <property type="match status" value="1"/>
</dbReference>
<evidence type="ECO:0000313" key="6">
    <source>
        <dbReference type="EMBL" id="MCU7693712.1"/>
    </source>
</evidence>
<dbReference type="InterPro" id="IPR007627">
    <property type="entry name" value="RNA_pol_sigma70_r2"/>
</dbReference>
<reference evidence="6" key="1">
    <citation type="submission" date="2022-10" db="EMBL/GenBank/DDBJ databases">
        <authorList>
            <person name="Kim H.S."/>
            <person name="Kim J.-S."/>
            <person name="Suh M.K."/>
            <person name="Eom M.K."/>
            <person name="Lee J.-S."/>
        </authorList>
    </citation>
    <scope>NUCLEOTIDE SEQUENCE</scope>
    <source>
        <strain evidence="6">LIP-5</strain>
    </source>
</reference>
<proteinExistence type="predicted"/>
<keyword evidence="2" id="KW-0731">Sigma factor</keyword>
<dbReference type="Gene3D" id="1.10.1740.10">
    <property type="match status" value="1"/>
</dbReference>
<dbReference type="Proteomes" id="UP001209317">
    <property type="component" value="Unassembled WGS sequence"/>
</dbReference>
<evidence type="ECO:0000259" key="5">
    <source>
        <dbReference type="Pfam" id="PF04542"/>
    </source>
</evidence>
<protein>
    <submittedName>
        <fullName evidence="6">Sigma-70 family RNA polymerase sigma factor</fullName>
    </submittedName>
</protein>